<proteinExistence type="inferred from homology"/>
<evidence type="ECO:0000256" key="2">
    <source>
        <dbReference type="ARBA" id="ARBA00022737"/>
    </source>
</evidence>
<dbReference type="InterPro" id="IPR042581">
    <property type="entry name" value="VAMP5_R-SNARE"/>
</dbReference>
<dbReference type="Pfam" id="PF00957">
    <property type="entry name" value="Synaptobrevin"/>
    <property type="match status" value="1"/>
</dbReference>
<dbReference type="EMBL" id="JAHRIM010040484">
    <property type="protein sequence ID" value="MEQ2266650.1"/>
    <property type="molecule type" value="Genomic_DNA"/>
</dbReference>
<dbReference type="PANTHER" id="PTHR23346">
    <property type="entry name" value="TRANSLATIONAL ACTIVATOR GCN1-RELATED"/>
    <property type="match status" value="1"/>
</dbReference>
<evidence type="ECO:0000256" key="3">
    <source>
        <dbReference type="ARBA" id="ARBA00046280"/>
    </source>
</evidence>
<keyword evidence="6" id="KW-0812">Transmembrane</keyword>
<dbReference type="CDD" id="cd15872">
    <property type="entry name" value="R-SNARE_VAMP5"/>
    <property type="match status" value="1"/>
</dbReference>
<keyword evidence="9" id="KW-1185">Reference proteome</keyword>
<dbReference type="SUPFAM" id="SSF58038">
    <property type="entry name" value="SNARE fusion complex"/>
    <property type="match status" value="1"/>
</dbReference>
<comment type="similarity">
    <text evidence="1">Belongs to the synaptobrevin family.</text>
</comment>
<keyword evidence="6" id="KW-0472">Membrane</keyword>
<gene>
    <name evidence="8" type="ORF">XENORESO_014100</name>
</gene>
<dbReference type="Pfam" id="PF24993">
    <property type="entry name" value="GNC1_N"/>
    <property type="match status" value="1"/>
</dbReference>
<dbReference type="InterPro" id="IPR001388">
    <property type="entry name" value="Synaptobrevin-like"/>
</dbReference>
<keyword evidence="4 5" id="KW-0175">Coiled coil</keyword>
<keyword evidence="2" id="KW-0677">Repeat</keyword>
<comment type="subcellular location">
    <subcellularLocation>
        <location evidence="3">Endomembrane system</location>
        <topology evidence="3">Single-pass type IV membrane protein</topology>
    </subcellularLocation>
</comment>
<accession>A0ABV0WAR6</accession>
<sequence length="650" mass="71208">EDGKSRLQQAQEEVEDVKGIMLDNMEKANERSGKLKDLEEQAEDLLEKGKVFEKTTDKLKQQHEGTNKKMKFVFIGIGVVAGLIILGLIIFAIVAFFDPEVTSTSSSCNKTGIMAADTQVSDTLKKFAVKVTTASIKERKEIYGDLKQCLMGKELPEPAVKGLCKLFCLTPHRYRDAASRRELLAVIGQLADSQPDVLVSSLLQGLLNCGVISKNGEPSKSSGSAAFIGLSWTCLLIPKVFSAPEKREGPMWKKMVEVQSLLVAEVVGGAKTTAKKSSLRNLCHLWEDKPGLVDHYISTLLTLDQSPTTVPMLGVCLDFCTAQKDKTTIEKHKSALLDLYIKSVLMSKTKPQQHILDKSGSLLRHVTHSEFKELLLPTLQKTMLRSPENAMRTVSFLLSAVTLDLSQYAMDIGKAIASQLKANNAQLMEEAVKAMQNLAQQCSDATAVQDIVTHLFKILGGSEGKLTIVAQKMTVLSGIASCSHHAVSGTSSQTLSSTVSVMFIPYLQQEVHEGTLVHAVSVLSQWSSRLTVEVPATLLDWFKKAYNLKTSTSAVRHAYLQTMLQAFRGDTLAQSSDLIPLLLQTVEKAAAQNSQHALLAEGVAASVLLSRHALLETQTEAKFTSFWNLILDEKKPLFTTEKFLSQGSEE</sequence>
<evidence type="ECO:0000313" key="9">
    <source>
        <dbReference type="Proteomes" id="UP001444071"/>
    </source>
</evidence>
<dbReference type="PROSITE" id="PS50892">
    <property type="entry name" value="V_SNARE"/>
    <property type="match status" value="1"/>
</dbReference>
<organism evidence="8 9">
    <name type="scientific">Xenotaenia resolanae</name>
    <dbReference type="NCBI Taxonomy" id="208358"/>
    <lineage>
        <taxon>Eukaryota</taxon>
        <taxon>Metazoa</taxon>
        <taxon>Chordata</taxon>
        <taxon>Craniata</taxon>
        <taxon>Vertebrata</taxon>
        <taxon>Euteleostomi</taxon>
        <taxon>Actinopterygii</taxon>
        <taxon>Neopterygii</taxon>
        <taxon>Teleostei</taxon>
        <taxon>Neoteleostei</taxon>
        <taxon>Acanthomorphata</taxon>
        <taxon>Ovalentaria</taxon>
        <taxon>Atherinomorphae</taxon>
        <taxon>Cyprinodontiformes</taxon>
        <taxon>Goodeidae</taxon>
        <taxon>Xenotaenia</taxon>
    </lineage>
</organism>
<protein>
    <recommendedName>
        <fullName evidence="7">V-SNARE coiled-coil homology domain-containing protein</fullName>
    </recommendedName>
</protein>
<evidence type="ECO:0000256" key="4">
    <source>
        <dbReference type="PROSITE-ProRule" id="PRU00290"/>
    </source>
</evidence>
<dbReference type="SUPFAM" id="SSF48371">
    <property type="entry name" value="ARM repeat"/>
    <property type="match status" value="1"/>
</dbReference>
<dbReference type="InterPro" id="IPR042855">
    <property type="entry name" value="V_SNARE_CC"/>
</dbReference>
<feature type="coiled-coil region" evidence="5">
    <location>
        <begin position="25"/>
        <end position="55"/>
    </location>
</feature>
<keyword evidence="6" id="KW-1133">Transmembrane helix</keyword>
<dbReference type="InterPro" id="IPR056810">
    <property type="entry name" value="GNC1-like_N"/>
</dbReference>
<evidence type="ECO:0000259" key="7">
    <source>
        <dbReference type="PROSITE" id="PS50892"/>
    </source>
</evidence>
<evidence type="ECO:0000256" key="6">
    <source>
        <dbReference type="SAM" id="Phobius"/>
    </source>
</evidence>
<dbReference type="PANTHER" id="PTHR23346:SF7">
    <property type="entry name" value="STALLED RIBOSOME SENSOR GCN1"/>
    <property type="match status" value="1"/>
</dbReference>
<comment type="caution">
    <text evidence="8">The sequence shown here is derived from an EMBL/GenBank/DDBJ whole genome shotgun (WGS) entry which is preliminary data.</text>
</comment>
<feature type="non-terminal residue" evidence="8">
    <location>
        <position position="1"/>
    </location>
</feature>
<evidence type="ECO:0000256" key="1">
    <source>
        <dbReference type="ARBA" id="ARBA00008025"/>
    </source>
</evidence>
<dbReference type="PRINTS" id="PR00219">
    <property type="entry name" value="SYNAPTOBREVN"/>
</dbReference>
<dbReference type="Gene3D" id="1.20.5.110">
    <property type="match status" value="1"/>
</dbReference>
<dbReference type="Proteomes" id="UP001444071">
    <property type="component" value="Unassembled WGS sequence"/>
</dbReference>
<name>A0ABV0WAR6_9TELE</name>
<feature type="non-terminal residue" evidence="8">
    <location>
        <position position="650"/>
    </location>
</feature>
<dbReference type="InterPro" id="IPR016024">
    <property type="entry name" value="ARM-type_fold"/>
</dbReference>
<evidence type="ECO:0000256" key="5">
    <source>
        <dbReference type="SAM" id="Coils"/>
    </source>
</evidence>
<reference evidence="8 9" key="1">
    <citation type="submission" date="2021-06" db="EMBL/GenBank/DDBJ databases">
        <authorList>
            <person name="Palmer J.M."/>
        </authorList>
    </citation>
    <scope>NUCLEOTIDE SEQUENCE [LARGE SCALE GENOMIC DNA]</scope>
    <source>
        <strain evidence="8 9">XR_2019</strain>
        <tissue evidence="8">Muscle</tissue>
    </source>
</reference>
<feature type="domain" description="V-SNARE coiled-coil homology" evidence="7">
    <location>
        <begin position="6"/>
        <end position="66"/>
    </location>
</feature>
<evidence type="ECO:0000313" key="8">
    <source>
        <dbReference type="EMBL" id="MEQ2266650.1"/>
    </source>
</evidence>
<feature type="transmembrane region" description="Helical" evidence="6">
    <location>
        <begin position="72"/>
        <end position="97"/>
    </location>
</feature>